<dbReference type="Proteomes" id="UP001231189">
    <property type="component" value="Unassembled WGS sequence"/>
</dbReference>
<evidence type="ECO:0000313" key="2">
    <source>
        <dbReference type="EMBL" id="KAK1641827.1"/>
    </source>
</evidence>
<evidence type="ECO:0000313" key="3">
    <source>
        <dbReference type="Proteomes" id="UP001231189"/>
    </source>
</evidence>
<dbReference type="AlphaFoldDB" id="A0AAD8RXI4"/>
<dbReference type="EMBL" id="JAUUTY010000004">
    <property type="protein sequence ID" value="KAK1641827.1"/>
    <property type="molecule type" value="Genomic_DNA"/>
</dbReference>
<feature type="region of interest" description="Disordered" evidence="1">
    <location>
        <begin position="45"/>
        <end position="103"/>
    </location>
</feature>
<reference evidence="2" key="1">
    <citation type="submission" date="2023-07" db="EMBL/GenBank/DDBJ databases">
        <title>A chromosome-level genome assembly of Lolium multiflorum.</title>
        <authorList>
            <person name="Chen Y."/>
            <person name="Copetti D."/>
            <person name="Kolliker R."/>
            <person name="Studer B."/>
        </authorList>
    </citation>
    <scope>NUCLEOTIDE SEQUENCE</scope>
    <source>
        <strain evidence="2">02402/16</strain>
        <tissue evidence="2">Leaf</tissue>
    </source>
</reference>
<organism evidence="2 3">
    <name type="scientific">Lolium multiflorum</name>
    <name type="common">Italian ryegrass</name>
    <name type="synonym">Lolium perenne subsp. multiflorum</name>
    <dbReference type="NCBI Taxonomy" id="4521"/>
    <lineage>
        <taxon>Eukaryota</taxon>
        <taxon>Viridiplantae</taxon>
        <taxon>Streptophyta</taxon>
        <taxon>Embryophyta</taxon>
        <taxon>Tracheophyta</taxon>
        <taxon>Spermatophyta</taxon>
        <taxon>Magnoliopsida</taxon>
        <taxon>Liliopsida</taxon>
        <taxon>Poales</taxon>
        <taxon>Poaceae</taxon>
        <taxon>BOP clade</taxon>
        <taxon>Pooideae</taxon>
        <taxon>Poodae</taxon>
        <taxon>Poeae</taxon>
        <taxon>Poeae Chloroplast Group 2 (Poeae type)</taxon>
        <taxon>Loliodinae</taxon>
        <taxon>Loliinae</taxon>
        <taxon>Lolium</taxon>
    </lineage>
</organism>
<feature type="compositionally biased region" description="Acidic residues" evidence="1">
    <location>
        <begin position="67"/>
        <end position="103"/>
    </location>
</feature>
<proteinExistence type="predicted"/>
<evidence type="ECO:0000256" key="1">
    <source>
        <dbReference type="SAM" id="MobiDB-lite"/>
    </source>
</evidence>
<name>A0AAD8RXI4_LOLMU</name>
<sequence>MPKASPSSSTTLSGKLAAVLQTSALGGPTRLRAKIAALEATVKDQEEQMKKMEEDGDDIQGGSAFLSDDDDFEEDENTEEEDYEFLDAGEDDLVAIDVDEDEE</sequence>
<gene>
    <name evidence="2" type="ORF">QYE76_059632</name>
</gene>
<keyword evidence="3" id="KW-1185">Reference proteome</keyword>
<comment type="caution">
    <text evidence="2">The sequence shown here is derived from an EMBL/GenBank/DDBJ whole genome shotgun (WGS) entry which is preliminary data.</text>
</comment>
<protein>
    <submittedName>
        <fullName evidence="2">Uncharacterized protein</fullName>
    </submittedName>
</protein>
<accession>A0AAD8RXI4</accession>